<reference evidence="1 2" key="1">
    <citation type="submission" date="2019-12" db="EMBL/GenBank/DDBJ databases">
        <title>Nocardia sp. nov. ET3-3 isolated from soil.</title>
        <authorList>
            <person name="Kanchanasin P."/>
            <person name="Tanasupawat S."/>
            <person name="Yuki M."/>
            <person name="Kudo T."/>
        </authorList>
    </citation>
    <scope>NUCLEOTIDE SEQUENCE [LARGE SCALE GENOMIC DNA]</scope>
    <source>
        <strain evidence="1 2">ET3-3</strain>
    </source>
</reference>
<gene>
    <name evidence="1" type="ORF">GPX89_34540</name>
</gene>
<evidence type="ECO:0000313" key="2">
    <source>
        <dbReference type="Proteomes" id="UP000466794"/>
    </source>
</evidence>
<proteinExistence type="predicted"/>
<dbReference type="RefSeq" id="WP_157391959.1">
    <property type="nucleotide sequence ID" value="NZ_WRPP01000009.1"/>
</dbReference>
<comment type="caution">
    <text evidence="1">The sequence shown here is derived from an EMBL/GenBank/DDBJ whole genome shotgun (WGS) entry which is preliminary data.</text>
</comment>
<accession>A0A7K1V796</accession>
<organism evidence="1 2">
    <name type="scientific">Nocardia terrae</name>
    <dbReference type="NCBI Taxonomy" id="2675851"/>
    <lineage>
        <taxon>Bacteria</taxon>
        <taxon>Bacillati</taxon>
        <taxon>Actinomycetota</taxon>
        <taxon>Actinomycetes</taxon>
        <taxon>Mycobacteriales</taxon>
        <taxon>Nocardiaceae</taxon>
        <taxon>Nocardia</taxon>
    </lineage>
</organism>
<keyword evidence="2" id="KW-1185">Reference proteome</keyword>
<dbReference type="Proteomes" id="UP000466794">
    <property type="component" value="Unassembled WGS sequence"/>
</dbReference>
<dbReference type="EMBL" id="WRPP01000009">
    <property type="protein sequence ID" value="MVU82341.1"/>
    <property type="molecule type" value="Genomic_DNA"/>
</dbReference>
<sequence length="311" mass="33428">MSDAQGYVKVVSPLMVVRSTFDAVAADPVGLPPECVIALGGPVASWGRLREALCDPGLPLTTVDTVWVWLVRYARQDADALRCAGVALPMLSAMARRVSGRAVRVPHDAESQVLAAFLSALGRVDLGRPGVWPRLRWAAFVGGRAWLRHEVATAIPALGLTTAGEIRQSARQVATAPPGHPELLLLQAVAEGVLDSDSAGLIAATRLQAQTLAAVAAEIGLPYKRLEKRRSRAEAQLAVWLRERLADQRSDHSSVVEQHAMDAVARLRSRTAQIRPASMSQMGVSLATTRRARTTRIPAFPTPAEVNRRCA</sequence>
<dbReference type="AlphaFoldDB" id="A0A7K1V796"/>
<name>A0A7K1V796_9NOCA</name>
<protein>
    <submittedName>
        <fullName evidence="1">Uncharacterized protein</fullName>
    </submittedName>
</protein>
<evidence type="ECO:0000313" key="1">
    <source>
        <dbReference type="EMBL" id="MVU82341.1"/>
    </source>
</evidence>